<dbReference type="Pfam" id="PF10778">
    <property type="entry name" value="DehI"/>
    <property type="match status" value="1"/>
</dbReference>
<protein>
    <submittedName>
        <fullName evidence="1">Ribonuclease BN</fullName>
    </submittedName>
</protein>
<reference evidence="1 2" key="1">
    <citation type="submission" date="2020-05" db="EMBL/GenBank/DDBJ databases">
        <authorList>
            <person name="Mo P."/>
        </authorList>
    </citation>
    <scope>NUCLEOTIDE SEQUENCE [LARGE SCALE GENOMIC DNA]</scope>
    <source>
        <strain evidence="1 2">Gen01</strain>
    </source>
</reference>
<accession>A0A6M6JMR8</accession>
<dbReference type="GO" id="GO:0019120">
    <property type="term" value="F:hydrolase activity, acting on acid halide bonds, in C-halide compounds"/>
    <property type="evidence" value="ECO:0007669"/>
    <property type="project" value="InterPro"/>
</dbReference>
<sequence>MSAGPKFPQVEYEESTGALRECYDDVQSVLRVPWVMFAARSLAVFGGFVPAAWRAAAPVFATEQVERAADELRALAVLPGEDPPDPRRRLAGLGFGEDRIAEVRAALAALNHGNAQYLLLITAWCEGVQGRASGGGPSAGAPGAPRPSGLPDGMAALHMVDPRDADERVAGLLTRVTDMHLHHGPSSDFRVLAQWPDFLEVALDDVLGPVVRTPAYEAIALALLDRARAHVRRFPAPAGLSPEQALAVCTESEVAAVTGLLFLFQRFILDVTIDMVRCTQALDGRGAAASSPFSVREA</sequence>
<dbReference type="Proteomes" id="UP000505377">
    <property type="component" value="Chromosome"/>
</dbReference>
<name>A0A6M6JMR8_9PSEU</name>
<dbReference type="AlphaFoldDB" id="A0A6M6JMR8"/>
<evidence type="ECO:0000313" key="1">
    <source>
        <dbReference type="EMBL" id="QJY47719.1"/>
    </source>
</evidence>
<evidence type="ECO:0000313" key="2">
    <source>
        <dbReference type="Proteomes" id="UP000505377"/>
    </source>
</evidence>
<gene>
    <name evidence="1" type="ORF">HOP40_19480</name>
</gene>
<dbReference type="KEGG" id="pbro:HOP40_19480"/>
<dbReference type="RefSeq" id="WP_172160634.1">
    <property type="nucleotide sequence ID" value="NZ_CP053564.1"/>
</dbReference>
<proteinExistence type="predicted"/>
<dbReference type="InterPro" id="IPR019714">
    <property type="entry name" value="2-haloacid_dehalogenase_DehI"/>
</dbReference>
<keyword evidence="2" id="KW-1185">Reference proteome</keyword>
<dbReference type="EMBL" id="CP053564">
    <property type="protein sequence ID" value="QJY47719.1"/>
    <property type="molecule type" value="Genomic_DNA"/>
</dbReference>
<organism evidence="1 2">
    <name type="scientific">Pseudonocardia broussonetiae</name>
    <dbReference type="NCBI Taxonomy" id="2736640"/>
    <lineage>
        <taxon>Bacteria</taxon>
        <taxon>Bacillati</taxon>
        <taxon>Actinomycetota</taxon>
        <taxon>Actinomycetes</taxon>
        <taxon>Pseudonocardiales</taxon>
        <taxon>Pseudonocardiaceae</taxon>
        <taxon>Pseudonocardia</taxon>
    </lineage>
</organism>